<feature type="non-terminal residue" evidence="2">
    <location>
        <position position="67"/>
    </location>
</feature>
<dbReference type="AlphaFoldDB" id="A0A9N9I5C9"/>
<evidence type="ECO:0000313" key="2">
    <source>
        <dbReference type="EMBL" id="CAG8721092.1"/>
    </source>
</evidence>
<keyword evidence="3" id="KW-1185">Reference proteome</keyword>
<evidence type="ECO:0000313" key="3">
    <source>
        <dbReference type="Proteomes" id="UP000789759"/>
    </source>
</evidence>
<organism evidence="2 3">
    <name type="scientific">Cetraspora pellucida</name>
    <dbReference type="NCBI Taxonomy" id="1433469"/>
    <lineage>
        <taxon>Eukaryota</taxon>
        <taxon>Fungi</taxon>
        <taxon>Fungi incertae sedis</taxon>
        <taxon>Mucoromycota</taxon>
        <taxon>Glomeromycotina</taxon>
        <taxon>Glomeromycetes</taxon>
        <taxon>Diversisporales</taxon>
        <taxon>Gigasporaceae</taxon>
        <taxon>Cetraspora</taxon>
    </lineage>
</organism>
<gene>
    <name evidence="2" type="ORF">CPELLU_LOCUS12904</name>
</gene>
<reference evidence="2" key="1">
    <citation type="submission" date="2021-06" db="EMBL/GenBank/DDBJ databases">
        <authorList>
            <person name="Kallberg Y."/>
            <person name="Tangrot J."/>
            <person name="Rosling A."/>
        </authorList>
    </citation>
    <scope>NUCLEOTIDE SEQUENCE</scope>
    <source>
        <strain evidence="2">FL966</strain>
    </source>
</reference>
<dbReference type="EMBL" id="CAJVQA010012989">
    <property type="protein sequence ID" value="CAG8721092.1"/>
    <property type="molecule type" value="Genomic_DNA"/>
</dbReference>
<accession>A0A9N9I5C9</accession>
<feature type="region of interest" description="Disordered" evidence="1">
    <location>
        <begin position="1"/>
        <end position="21"/>
    </location>
</feature>
<feature type="compositionally biased region" description="Acidic residues" evidence="1">
    <location>
        <begin position="1"/>
        <end position="10"/>
    </location>
</feature>
<evidence type="ECO:0000256" key="1">
    <source>
        <dbReference type="SAM" id="MobiDB-lite"/>
    </source>
</evidence>
<sequence length="67" mass="8051">MEIDQDEELDNNPHNLKNKTPDKFMVTTNLLYILYLLRSLEKKDHLSANEIDKYMRQPKISLKKDFL</sequence>
<name>A0A9N9I5C9_9GLOM</name>
<protein>
    <submittedName>
        <fullName evidence="2">5153_t:CDS:1</fullName>
    </submittedName>
</protein>
<dbReference type="Proteomes" id="UP000789759">
    <property type="component" value="Unassembled WGS sequence"/>
</dbReference>
<comment type="caution">
    <text evidence="2">The sequence shown here is derived from an EMBL/GenBank/DDBJ whole genome shotgun (WGS) entry which is preliminary data.</text>
</comment>
<proteinExistence type="predicted"/>